<evidence type="ECO:0000256" key="3">
    <source>
        <dbReference type="ARBA" id="ARBA00022946"/>
    </source>
</evidence>
<dbReference type="AlphaFoldDB" id="D2A539"/>
<reference evidence="10 11" key="1">
    <citation type="journal article" date="2008" name="Nature">
        <title>The genome of the model beetle and pest Tribolium castaneum.</title>
        <authorList>
            <consortium name="Tribolium Genome Sequencing Consortium"/>
            <person name="Richards S."/>
            <person name="Gibbs R.A."/>
            <person name="Weinstock G.M."/>
            <person name="Brown S.J."/>
            <person name="Denell R."/>
            <person name="Beeman R.W."/>
            <person name="Gibbs R."/>
            <person name="Beeman R.W."/>
            <person name="Brown S.J."/>
            <person name="Bucher G."/>
            <person name="Friedrich M."/>
            <person name="Grimmelikhuijzen C.J."/>
            <person name="Klingler M."/>
            <person name="Lorenzen M."/>
            <person name="Richards S."/>
            <person name="Roth S."/>
            <person name="Schroder R."/>
            <person name="Tautz D."/>
            <person name="Zdobnov E.M."/>
            <person name="Muzny D."/>
            <person name="Gibbs R.A."/>
            <person name="Weinstock G.M."/>
            <person name="Attaway T."/>
            <person name="Bell S."/>
            <person name="Buhay C.J."/>
            <person name="Chandrabose M.N."/>
            <person name="Chavez D."/>
            <person name="Clerk-Blankenburg K.P."/>
            <person name="Cree A."/>
            <person name="Dao M."/>
            <person name="Davis C."/>
            <person name="Chacko J."/>
            <person name="Dinh H."/>
            <person name="Dugan-Rocha S."/>
            <person name="Fowler G."/>
            <person name="Garner T.T."/>
            <person name="Garnes J."/>
            <person name="Gnirke A."/>
            <person name="Hawes A."/>
            <person name="Hernandez J."/>
            <person name="Hines S."/>
            <person name="Holder M."/>
            <person name="Hume J."/>
            <person name="Jhangiani S.N."/>
            <person name="Joshi V."/>
            <person name="Khan Z.M."/>
            <person name="Jackson L."/>
            <person name="Kovar C."/>
            <person name="Kowis A."/>
            <person name="Lee S."/>
            <person name="Lewis L.R."/>
            <person name="Margolis J."/>
            <person name="Morgan M."/>
            <person name="Nazareth L.V."/>
            <person name="Nguyen N."/>
            <person name="Okwuonu G."/>
            <person name="Parker D."/>
            <person name="Richards S."/>
            <person name="Ruiz S.J."/>
            <person name="Santibanez J."/>
            <person name="Savard J."/>
            <person name="Scherer S.E."/>
            <person name="Schneider B."/>
            <person name="Sodergren E."/>
            <person name="Tautz D."/>
            <person name="Vattahil S."/>
            <person name="Villasana D."/>
            <person name="White C.S."/>
            <person name="Wright R."/>
            <person name="Park Y."/>
            <person name="Beeman R.W."/>
            <person name="Lord J."/>
            <person name="Oppert B."/>
            <person name="Lorenzen M."/>
            <person name="Brown S."/>
            <person name="Wang L."/>
            <person name="Savard J."/>
            <person name="Tautz D."/>
            <person name="Richards S."/>
            <person name="Weinstock G."/>
            <person name="Gibbs R.A."/>
            <person name="Liu Y."/>
            <person name="Worley K."/>
            <person name="Weinstock G."/>
            <person name="Elsik C.G."/>
            <person name="Reese J.T."/>
            <person name="Elhaik E."/>
            <person name="Landan G."/>
            <person name="Graur D."/>
            <person name="Arensburger P."/>
            <person name="Atkinson P."/>
            <person name="Beeman R.W."/>
            <person name="Beidler J."/>
            <person name="Brown S.J."/>
            <person name="Demuth J.P."/>
            <person name="Drury D.W."/>
            <person name="Du Y.Z."/>
            <person name="Fujiwara H."/>
            <person name="Lorenzen M."/>
            <person name="Maselli V."/>
            <person name="Osanai M."/>
            <person name="Park Y."/>
            <person name="Robertson H.M."/>
            <person name="Tu Z."/>
            <person name="Wang J.J."/>
            <person name="Wang S."/>
            <person name="Richards S."/>
            <person name="Song H."/>
            <person name="Zhang L."/>
            <person name="Sodergren E."/>
            <person name="Werner D."/>
            <person name="Stanke M."/>
            <person name="Morgenstern B."/>
            <person name="Solovyev V."/>
            <person name="Kosarev P."/>
            <person name="Brown G."/>
            <person name="Chen H.C."/>
            <person name="Ermolaeva O."/>
            <person name="Hlavina W."/>
            <person name="Kapustin Y."/>
            <person name="Kiryutin B."/>
            <person name="Kitts P."/>
            <person name="Maglott D."/>
            <person name="Pruitt K."/>
            <person name="Sapojnikov V."/>
            <person name="Souvorov A."/>
            <person name="Mackey A.J."/>
            <person name="Waterhouse R.M."/>
            <person name="Wyder S."/>
            <person name="Zdobnov E.M."/>
            <person name="Zdobnov E.M."/>
            <person name="Wyder S."/>
            <person name="Kriventseva E.V."/>
            <person name="Kadowaki T."/>
            <person name="Bork P."/>
            <person name="Aranda M."/>
            <person name="Bao R."/>
            <person name="Beermann A."/>
            <person name="Berns N."/>
            <person name="Bolognesi R."/>
            <person name="Bonneton F."/>
            <person name="Bopp D."/>
            <person name="Brown S.J."/>
            <person name="Bucher G."/>
            <person name="Butts T."/>
            <person name="Chaumot A."/>
            <person name="Denell R.E."/>
            <person name="Ferrier D.E."/>
            <person name="Friedrich M."/>
            <person name="Gordon C.M."/>
            <person name="Jindra M."/>
            <person name="Klingler M."/>
            <person name="Lan Q."/>
            <person name="Lattorff H.M."/>
            <person name="Laudet V."/>
            <person name="von Levetsow C."/>
            <person name="Liu Z."/>
            <person name="Lutz R."/>
            <person name="Lynch J.A."/>
            <person name="da Fonseca R.N."/>
            <person name="Posnien N."/>
            <person name="Reuter R."/>
            <person name="Roth S."/>
            <person name="Savard J."/>
            <person name="Schinko J.B."/>
            <person name="Schmitt C."/>
            <person name="Schoppmeier M."/>
            <person name="Schroder R."/>
            <person name="Shippy T.D."/>
            <person name="Simonnet F."/>
            <person name="Marques-Souza H."/>
            <person name="Tautz D."/>
            <person name="Tomoyasu Y."/>
            <person name="Trauner J."/>
            <person name="Van der Zee M."/>
            <person name="Vervoort M."/>
            <person name="Wittkopp N."/>
            <person name="Wimmer E.A."/>
            <person name="Yang X."/>
            <person name="Jones A.K."/>
            <person name="Sattelle D.B."/>
            <person name="Ebert P.R."/>
            <person name="Nelson D."/>
            <person name="Scott J.G."/>
            <person name="Beeman R.W."/>
            <person name="Muthukrishnan S."/>
            <person name="Kramer K.J."/>
            <person name="Arakane Y."/>
            <person name="Beeman R.W."/>
            <person name="Zhu Q."/>
            <person name="Hogenkamp D."/>
            <person name="Dixit R."/>
            <person name="Oppert B."/>
            <person name="Jiang H."/>
            <person name="Zou Z."/>
            <person name="Marshall J."/>
            <person name="Elpidina E."/>
            <person name="Vinokurov K."/>
            <person name="Oppert C."/>
            <person name="Zou Z."/>
            <person name="Evans J."/>
            <person name="Lu Z."/>
            <person name="Zhao P."/>
            <person name="Sumathipala N."/>
            <person name="Altincicek B."/>
            <person name="Vilcinskas A."/>
            <person name="Williams M."/>
            <person name="Hultmark D."/>
            <person name="Hetru C."/>
            <person name="Jiang H."/>
            <person name="Grimmelikhuijzen C.J."/>
            <person name="Hauser F."/>
            <person name="Cazzamali G."/>
            <person name="Williamson M."/>
            <person name="Park Y."/>
            <person name="Li B."/>
            <person name="Tanaka Y."/>
            <person name="Predel R."/>
            <person name="Neupert S."/>
            <person name="Schachtner J."/>
            <person name="Verleyen P."/>
            <person name="Raible F."/>
            <person name="Bork P."/>
            <person name="Friedrich M."/>
            <person name="Walden K.K."/>
            <person name="Robertson H.M."/>
            <person name="Angeli S."/>
            <person name="Foret S."/>
            <person name="Bucher G."/>
            <person name="Schuetz S."/>
            <person name="Maleszka R."/>
            <person name="Wimmer E.A."/>
            <person name="Beeman R.W."/>
            <person name="Lorenzen M."/>
            <person name="Tomoyasu Y."/>
            <person name="Miller S.C."/>
            <person name="Grossmann D."/>
            <person name="Bucher G."/>
        </authorList>
    </citation>
    <scope>NUCLEOTIDE SEQUENCE [LARGE SCALE GENOMIC DNA]</scope>
    <source>
        <strain evidence="10 11">Georgia GA2</strain>
    </source>
</reference>
<dbReference type="InterPro" id="IPR005996">
    <property type="entry name" value="Ribosomal_uL30_bac-type"/>
</dbReference>
<comment type="subcellular location">
    <subcellularLocation>
        <location evidence="1">Mitochondrion</location>
    </subcellularLocation>
</comment>
<dbReference type="PANTHER" id="PTHR15892:SF2">
    <property type="entry name" value="LARGE RIBOSOMAL SUBUNIT PROTEIN UL30M"/>
    <property type="match status" value="1"/>
</dbReference>
<dbReference type="GO" id="GO:0005743">
    <property type="term" value="C:mitochondrial inner membrane"/>
    <property type="evidence" value="ECO:0007669"/>
    <property type="project" value="UniProtKB-ARBA"/>
</dbReference>
<sequence length="180" mass="21348">MASFLKSINIFHNIQRFYTRTRRYNWAEEGVQYPGFKYYPRYPDFKDPSYEPSKVFRVQRIKALKGVPHYEKKILAEFHLTGKQSDVVIVKNIPENNQRLWKVKHLVQIKPVTFPDGFPSSPKGAVLKENGELRVMKTLEPSEERLQLAENFKTKAERMDGDTLRRDSRRKWLDAWDTTL</sequence>
<dbReference type="GO" id="GO:0006412">
    <property type="term" value="P:translation"/>
    <property type="evidence" value="ECO:0007669"/>
    <property type="project" value="InterPro"/>
</dbReference>
<keyword evidence="3" id="KW-0809">Transit peptide</keyword>
<evidence type="ECO:0000256" key="2">
    <source>
        <dbReference type="ARBA" id="ARBA00007594"/>
    </source>
</evidence>
<evidence type="ECO:0000256" key="6">
    <source>
        <dbReference type="ARBA" id="ARBA00023274"/>
    </source>
</evidence>
<dbReference type="InParanoid" id="D2A539"/>
<dbReference type="InterPro" id="IPR036919">
    <property type="entry name" value="Ribo_uL30_ferredoxin-like_sf"/>
</dbReference>
<dbReference type="FunFam" id="3.30.1390.20:FF:000005">
    <property type="entry name" value="39S ribosomal protein L30, mitochondrial"/>
    <property type="match status" value="1"/>
</dbReference>
<accession>D2A539</accession>
<dbReference type="Gene3D" id="3.30.1390.20">
    <property type="entry name" value="Ribosomal protein L30, ferredoxin-like fold domain"/>
    <property type="match status" value="1"/>
</dbReference>
<keyword evidence="4 10" id="KW-0689">Ribosomal protein</keyword>
<name>D2A539_TRICA</name>
<reference evidence="10 11" key="2">
    <citation type="journal article" date="2010" name="Nucleic Acids Res.">
        <title>BeetleBase in 2010: revisions to provide comprehensive genomic information for Tribolium castaneum.</title>
        <authorList>
            <person name="Kim H.S."/>
            <person name="Murphy T."/>
            <person name="Xia J."/>
            <person name="Caragea D."/>
            <person name="Park Y."/>
            <person name="Beeman R.W."/>
            <person name="Lorenzen M.D."/>
            <person name="Butcher S."/>
            <person name="Manak J.R."/>
            <person name="Brown S.J."/>
        </authorList>
    </citation>
    <scope>GENOME REANNOTATION</scope>
    <source>
        <strain evidence="10 11">Georgia GA2</strain>
    </source>
</reference>
<dbReference type="HOGENOM" id="CLU_115557_0_0_1"/>
<evidence type="ECO:0000259" key="9">
    <source>
        <dbReference type="Pfam" id="PF00327"/>
    </source>
</evidence>
<dbReference type="CDD" id="cd00355">
    <property type="entry name" value="Ribosomal_L30_like"/>
    <property type="match status" value="1"/>
</dbReference>
<evidence type="ECO:0000313" key="10">
    <source>
        <dbReference type="EMBL" id="EFA05140.1"/>
    </source>
</evidence>
<evidence type="ECO:0000256" key="4">
    <source>
        <dbReference type="ARBA" id="ARBA00022980"/>
    </source>
</evidence>
<feature type="domain" description="Large ribosomal subunit protein uL30-like ferredoxin-like fold" evidence="9">
    <location>
        <begin position="56"/>
        <end position="107"/>
    </location>
</feature>
<dbReference type="FunCoup" id="D2A539">
    <property type="interactions" value="1050"/>
</dbReference>
<evidence type="ECO:0000256" key="1">
    <source>
        <dbReference type="ARBA" id="ARBA00004173"/>
    </source>
</evidence>
<proteinExistence type="inferred from homology"/>
<evidence type="ECO:0000256" key="8">
    <source>
        <dbReference type="ARBA" id="ARBA00035356"/>
    </source>
</evidence>
<dbReference type="GO" id="GO:0015934">
    <property type="term" value="C:large ribosomal subunit"/>
    <property type="evidence" value="ECO:0007669"/>
    <property type="project" value="InterPro"/>
</dbReference>
<dbReference type="PhylomeDB" id="D2A539"/>
<organism evidence="10 11">
    <name type="scientific">Tribolium castaneum</name>
    <name type="common">Red flour beetle</name>
    <dbReference type="NCBI Taxonomy" id="7070"/>
    <lineage>
        <taxon>Eukaryota</taxon>
        <taxon>Metazoa</taxon>
        <taxon>Ecdysozoa</taxon>
        <taxon>Arthropoda</taxon>
        <taxon>Hexapoda</taxon>
        <taxon>Insecta</taxon>
        <taxon>Pterygota</taxon>
        <taxon>Neoptera</taxon>
        <taxon>Endopterygota</taxon>
        <taxon>Coleoptera</taxon>
        <taxon>Polyphaga</taxon>
        <taxon>Cucujiformia</taxon>
        <taxon>Tenebrionidae</taxon>
        <taxon>Tenebrionidae incertae sedis</taxon>
        <taxon>Tribolium</taxon>
    </lineage>
</organism>
<evidence type="ECO:0000256" key="5">
    <source>
        <dbReference type="ARBA" id="ARBA00023128"/>
    </source>
</evidence>
<keyword evidence="11" id="KW-1185">Reference proteome</keyword>
<keyword evidence="6" id="KW-0687">Ribonucleoprotein</keyword>
<dbReference type="STRING" id="7070.D2A539"/>
<keyword evidence="5" id="KW-0496">Mitochondrion</keyword>
<dbReference type="EMBL" id="KQ971361">
    <property type="protein sequence ID" value="EFA05140.1"/>
    <property type="molecule type" value="Genomic_DNA"/>
</dbReference>
<evidence type="ECO:0000256" key="7">
    <source>
        <dbReference type="ARBA" id="ARBA00035281"/>
    </source>
</evidence>
<dbReference type="OrthoDB" id="9973389at2759"/>
<dbReference type="InterPro" id="IPR016082">
    <property type="entry name" value="Ribosomal_uL30_ferredoxin-like"/>
</dbReference>
<dbReference type="GO" id="GO:0005739">
    <property type="term" value="C:mitochondrion"/>
    <property type="evidence" value="ECO:0000318"/>
    <property type="project" value="GO_Central"/>
</dbReference>
<gene>
    <name evidence="10" type="primary">AUGUSTUS-3.0.2_15255</name>
    <name evidence="10" type="ORF">TcasGA2_TC015255</name>
</gene>
<dbReference type="GO" id="GO:0003735">
    <property type="term" value="F:structural constituent of ribosome"/>
    <property type="evidence" value="ECO:0007669"/>
    <property type="project" value="InterPro"/>
</dbReference>
<dbReference type="SUPFAM" id="SSF55129">
    <property type="entry name" value="Ribosomal protein L30p/L7e"/>
    <property type="match status" value="1"/>
</dbReference>
<dbReference type="eggNOG" id="KOG4799">
    <property type="taxonomic scope" value="Eukaryota"/>
</dbReference>
<dbReference type="KEGG" id="tca:658505"/>
<comment type="similarity">
    <text evidence="2">Belongs to the universal ribosomal protein uL30 family.</text>
</comment>
<evidence type="ECO:0000313" key="11">
    <source>
        <dbReference type="Proteomes" id="UP000007266"/>
    </source>
</evidence>
<dbReference type="PANTHER" id="PTHR15892">
    <property type="entry name" value="MITOCHONDRIAL RIBOSOMAL PROTEIN L30"/>
    <property type="match status" value="1"/>
</dbReference>
<dbReference type="Pfam" id="PF00327">
    <property type="entry name" value="Ribosomal_L30"/>
    <property type="match status" value="1"/>
</dbReference>
<dbReference type="Proteomes" id="UP000007266">
    <property type="component" value="Linkage group 8"/>
</dbReference>
<protein>
    <recommendedName>
        <fullName evidence="7">Large ribosomal subunit protein uL30m</fullName>
    </recommendedName>
    <alternativeName>
        <fullName evidence="8">39S ribosomal protein L30, mitochondrial</fullName>
    </alternativeName>
</protein>
<dbReference type="OMA" id="QELANWE"/>